<evidence type="ECO:0000256" key="1">
    <source>
        <dbReference type="SAM" id="Phobius"/>
    </source>
</evidence>
<evidence type="ECO:0000313" key="3">
    <source>
        <dbReference type="WBParaSite" id="ACAC_0001421601-mRNA-1"/>
    </source>
</evidence>
<organism evidence="2 3">
    <name type="scientific">Angiostrongylus cantonensis</name>
    <name type="common">Rat lungworm</name>
    <dbReference type="NCBI Taxonomy" id="6313"/>
    <lineage>
        <taxon>Eukaryota</taxon>
        <taxon>Metazoa</taxon>
        <taxon>Ecdysozoa</taxon>
        <taxon>Nematoda</taxon>
        <taxon>Chromadorea</taxon>
        <taxon>Rhabditida</taxon>
        <taxon>Rhabditina</taxon>
        <taxon>Rhabditomorpha</taxon>
        <taxon>Strongyloidea</taxon>
        <taxon>Metastrongylidae</taxon>
        <taxon>Angiostrongylus</taxon>
    </lineage>
</organism>
<keyword evidence="2" id="KW-1185">Reference proteome</keyword>
<accession>A0A0K0DR27</accession>
<reference evidence="2" key="1">
    <citation type="submission" date="2012-09" db="EMBL/GenBank/DDBJ databases">
        <authorList>
            <person name="Martin A.A."/>
        </authorList>
    </citation>
    <scope>NUCLEOTIDE SEQUENCE</scope>
</reference>
<keyword evidence="1" id="KW-0812">Transmembrane</keyword>
<proteinExistence type="predicted"/>
<sequence>LLWFDIIAIPLYMLFLFPWWIFWIGKLFHIFSGPHFIIIILTLYALKKEKHRWMWPMNLYAVGKLHISLIFLNIFSGHHEDFLTRAIIIAVVKAIVLLIGVVLFWRLAVFHTTRKYFEAKAEGVVDPVVEASGIDKLIRPI</sequence>
<protein>
    <submittedName>
        <fullName evidence="3">DUF2232 domain-containing protein</fullName>
    </submittedName>
</protein>
<keyword evidence="1" id="KW-0472">Membrane</keyword>
<dbReference type="Proteomes" id="UP000035642">
    <property type="component" value="Unassembled WGS sequence"/>
</dbReference>
<dbReference type="AlphaFoldDB" id="A0A0K0DR27"/>
<feature type="transmembrane region" description="Helical" evidence="1">
    <location>
        <begin position="58"/>
        <end position="76"/>
    </location>
</feature>
<dbReference type="WBParaSite" id="ACAC_0001421601-mRNA-1">
    <property type="protein sequence ID" value="ACAC_0001421601-mRNA-1"/>
    <property type="gene ID" value="ACAC_0001421601"/>
</dbReference>
<reference evidence="3" key="2">
    <citation type="submission" date="2017-02" db="UniProtKB">
        <authorList>
            <consortium name="WormBaseParasite"/>
        </authorList>
    </citation>
    <scope>IDENTIFICATION</scope>
</reference>
<name>A0A0K0DR27_ANGCA</name>
<feature type="transmembrane region" description="Helical" evidence="1">
    <location>
        <begin position="20"/>
        <end position="46"/>
    </location>
</feature>
<feature type="transmembrane region" description="Helical" evidence="1">
    <location>
        <begin position="82"/>
        <end position="105"/>
    </location>
</feature>
<keyword evidence="1" id="KW-1133">Transmembrane helix</keyword>
<evidence type="ECO:0000313" key="2">
    <source>
        <dbReference type="Proteomes" id="UP000035642"/>
    </source>
</evidence>